<dbReference type="Pfam" id="PF06458">
    <property type="entry name" value="MucBP"/>
    <property type="match status" value="3"/>
</dbReference>
<feature type="domain" description="MucBP" evidence="2">
    <location>
        <begin position="380"/>
        <end position="442"/>
    </location>
</feature>
<keyword evidence="5" id="KW-1185">Reference proteome</keyword>
<gene>
    <name evidence="4" type="ORF">KUA55_15530</name>
</gene>
<comment type="caution">
    <text evidence="4">The sequence shown here is derived from an EMBL/GenBank/DDBJ whole genome shotgun (WGS) entry which is preliminary data.</text>
</comment>
<name>A0ABS6TGS2_9ENTE</name>
<feature type="domain" description="MucBP" evidence="2">
    <location>
        <begin position="534"/>
        <end position="595"/>
    </location>
</feature>
<reference evidence="4 5" key="1">
    <citation type="submission" date="2021-06" db="EMBL/GenBank/DDBJ databases">
        <title>Enterococcus alishanensis sp. nov., a novel lactic acid bacterium isolated from fresh coffee beans.</title>
        <authorList>
            <person name="Chen Y.-S."/>
        </authorList>
    </citation>
    <scope>NUCLEOTIDE SEQUENCE [LARGE SCALE GENOMIC DNA]</scope>
    <source>
        <strain evidence="4 5">ALS3</strain>
    </source>
</reference>
<feature type="domain" description="DUF5648" evidence="3">
    <location>
        <begin position="607"/>
        <end position="742"/>
    </location>
</feature>
<feature type="domain" description="MucBP" evidence="2">
    <location>
        <begin position="450"/>
        <end position="522"/>
    </location>
</feature>
<evidence type="ECO:0000313" key="4">
    <source>
        <dbReference type="EMBL" id="MBV7392093.1"/>
    </source>
</evidence>
<dbReference type="EMBL" id="JAHUZB010000007">
    <property type="protein sequence ID" value="MBV7392093.1"/>
    <property type="molecule type" value="Genomic_DNA"/>
</dbReference>
<organism evidence="4 5">
    <name type="scientific">Enterococcus alishanensis</name>
    <dbReference type="NCBI Taxonomy" id="1303817"/>
    <lineage>
        <taxon>Bacteria</taxon>
        <taxon>Bacillati</taxon>
        <taxon>Bacillota</taxon>
        <taxon>Bacilli</taxon>
        <taxon>Lactobacillales</taxon>
        <taxon>Enterococcaceae</taxon>
        <taxon>Enterococcus</taxon>
    </lineage>
</organism>
<dbReference type="InterPro" id="IPR043708">
    <property type="entry name" value="DUF5648"/>
</dbReference>
<proteinExistence type="predicted"/>
<evidence type="ECO:0000313" key="5">
    <source>
        <dbReference type="Proteomes" id="UP000774130"/>
    </source>
</evidence>
<dbReference type="RefSeq" id="WP_218327305.1">
    <property type="nucleotide sequence ID" value="NZ_JAHUZB010000007.1"/>
</dbReference>
<accession>A0ABS6TGS2</accession>
<dbReference type="InterPro" id="IPR009459">
    <property type="entry name" value="MucBP_dom"/>
</dbReference>
<sequence>MNLKKKIPFFLLGLVAMFGITMYTGGAKVHASTDADKAQYNAAMHKGTLQATGDTTVSFIKQDGSVVGWDNPLLKSDSNSLGVQAKFDLNNIDGIIQAVSTGQISTISPLEQTFIGQFKSAALISGSFDLNIDLNSALSNYFSLNQNTINQLQTTTDFNSLLFDGEEAAAYSNIFEIKSVTSANNILKISVSVKPNVTGQNILDLQNKFGTLNFSFKNLLVMKDSTWDDVNQINKGEFDRLLTVSSPSGETTFIVSVPDALLPYASLAGITVTNPYVGINLETNPGYGKLSLGYVMVYDGNGNSSGTAPVDSDSPYDGEKSIVLKDQNDMKKDNAKFIGWSTDQNYVAGTSPLYNAGDKYTIAKNTILYAVWKDIVQGGNVTVSYVDESGNKLQEKDTVLEGEVDEDYTTVQKDFYGYRFKEVVGNANGKFTSSPQQVTYVYSKIVPGKLTVEYWEYDTKGNAVKKLDERTITGEYGDYYNAEILYLTGYGFNGVVTDTEAGYAPAAGRLLDEEDRSIKLTYHKLAGESTEGMVLVQYQDVDGNEIKSSYIERGEIGKPYTTKKEDIVGYKFKEVIGNATGTFTNAVPIVTYVYQKDSVVPKDVLVPVYRAYNPNDGDHLFTTSKDEYNWIQDQKWSGEGTAFQSVKATYADAVKVYRLYNVNSGEHFYTTSLSEYETVAAAGWKKEGTSFYMVPKEQGNPIYRVFNPNATGPGSHMYTASKIEADWLISLGWRDEGIAFYTPK</sequence>
<dbReference type="Pfam" id="PF18885">
    <property type="entry name" value="DUF5648"/>
    <property type="match status" value="1"/>
</dbReference>
<evidence type="ECO:0000259" key="2">
    <source>
        <dbReference type="Pfam" id="PF06458"/>
    </source>
</evidence>
<protein>
    <submittedName>
        <fullName evidence="4">MucBP domain-containing protein</fullName>
    </submittedName>
</protein>
<dbReference type="Proteomes" id="UP000774130">
    <property type="component" value="Unassembled WGS sequence"/>
</dbReference>
<evidence type="ECO:0000259" key="3">
    <source>
        <dbReference type="Pfam" id="PF18885"/>
    </source>
</evidence>
<evidence type="ECO:0000256" key="1">
    <source>
        <dbReference type="ARBA" id="ARBA00022737"/>
    </source>
</evidence>
<keyword evidence="1" id="KW-0677">Repeat</keyword>